<dbReference type="InterPro" id="IPR015943">
    <property type="entry name" value="WD40/YVTN_repeat-like_dom_sf"/>
</dbReference>
<name>A0A3B0QTN5_9ZZZZ</name>
<dbReference type="CDD" id="cd15482">
    <property type="entry name" value="Sialidase_non-viral"/>
    <property type="match status" value="1"/>
</dbReference>
<dbReference type="GO" id="GO:0010411">
    <property type="term" value="P:xyloglucan metabolic process"/>
    <property type="evidence" value="ECO:0007669"/>
    <property type="project" value="TreeGrafter"/>
</dbReference>
<dbReference type="Pfam" id="PF15899">
    <property type="entry name" value="BNR_6"/>
    <property type="match status" value="1"/>
</dbReference>
<dbReference type="SUPFAM" id="SSF110296">
    <property type="entry name" value="Oligoxyloglucan reducing end-specific cellobiohydrolase"/>
    <property type="match status" value="2"/>
</dbReference>
<organism evidence="3">
    <name type="scientific">hydrothermal vent metagenome</name>
    <dbReference type="NCBI Taxonomy" id="652676"/>
    <lineage>
        <taxon>unclassified sequences</taxon>
        <taxon>metagenomes</taxon>
        <taxon>ecological metagenomes</taxon>
    </lineage>
</organism>
<dbReference type="InterPro" id="IPR031778">
    <property type="entry name" value="Sortilin_N"/>
</dbReference>
<dbReference type="Pfam" id="PF15902">
    <property type="entry name" value="Sortilin-Vps10"/>
    <property type="match status" value="1"/>
</dbReference>
<keyword evidence="3" id="KW-0378">Hydrolase</keyword>
<gene>
    <name evidence="3" type="ORF">MNBD_BACTEROID02-300</name>
</gene>
<dbReference type="PANTHER" id="PTHR43739:SF5">
    <property type="entry name" value="EXO-ALPHA-SIALIDASE"/>
    <property type="match status" value="1"/>
</dbReference>
<dbReference type="GO" id="GO:0016787">
    <property type="term" value="F:hydrolase activity"/>
    <property type="evidence" value="ECO:0007669"/>
    <property type="project" value="UniProtKB-KW"/>
</dbReference>
<dbReference type="Gene3D" id="2.130.10.10">
    <property type="entry name" value="YVTN repeat-like/Quinoprotein amine dehydrogenase"/>
    <property type="match status" value="2"/>
</dbReference>
<dbReference type="AlphaFoldDB" id="A0A3B0QTN5"/>
<dbReference type="InterPro" id="IPR052025">
    <property type="entry name" value="Xyloglucanase_GH74"/>
</dbReference>
<sequence length="297" mass="32471">MSRKFFMICFLFNMFFSQNMLSQIDNQVFKNLNFRFIGPEGNRAIAVAGVPGDPMISYIGAASGGLWKTTDGGVSWNSIFDDQDVSSIGSIAIAPSNPDVLWVGTGETFLIRPAHAMGDGVYKSEDAGKTWKNMGLEKTGRIGRIVIHPTNPDIVYVAALGHTHGPQQERGIYKTIDGGKHWKRILFIDENTGASDIEIDPKNPNNLLVGMWSIYINTWGLNSGGSGGGIYRTKDGGETWKAMKNKGLPGGENNPVGKTGVAISYSNPNVVYALFEIESPALYRSEDFGETWHLVTR</sequence>
<feature type="non-terminal residue" evidence="3">
    <location>
        <position position="297"/>
    </location>
</feature>
<proteinExistence type="predicted"/>
<evidence type="ECO:0000313" key="3">
    <source>
        <dbReference type="EMBL" id="VAV83711.1"/>
    </source>
</evidence>
<dbReference type="InterPro" id="IPR002860">
    <property type="entry name" value="BNR_rpt"/>
</dbReference>
<protein>
    <submittedName>
        <fullName evidence="3">Glycosyl hydrolase, BNR repeat</fullName>
    </submittedName>
</protein>
<reference evidence="3" key="1">
    <citation type="submission" date="2018-06" db="EMBL/GenBank/DDBJ databases">
        <authorList>
            <person name="Zhirakovskaya E."/>
        </authorList>
    </citation>
    <scope>NUCLEOTIDE SEQUENCE</scope>
</reference>
<dbReference type="EMBL" id="UOEB01000099">
    <property type="protein sequence ID" value="VAV83711.1"/>
    <property type="molecule type" value="Genomic_DNA"/>
</dbReference>
<dbReference type="PANTHER" id="PTHR43739">
    <property type="entry name" value="XYLOGLUCANASE (EUROFUNG)"/>
    <property type="match status" value="1"/>
</dbReference>
<accession>A0A3B0QTN5</accession>
<evidence type="ECO:0000259" key="2">
    <source>
        <dbReference type="Pfam" id="PF15902"/>
    </source>
</evidence>
<keyword evidence="1" id="KW-0677">Repeat</keyword>
<feature type="domain" description="Sortilin N-terminal" evidence="2">
    <location>
        <begin position="121"/>
        <end position="245"/>
    </location>
</feature>
<evidence type="ECO:0000256" key="1">
    <source>
        <dbReference type="ARBA" id="ARBA00022737"/>
    </source>
</evidence>